<organism evidence="2 3">
    <name type="scientific">Ustilago bromivora</name>
    <dbReference type="NCBI Taxonomy" id="307758"/>
    <lineage>
        <taxon>Eukaryota</taxon>
        <taxon>Fungi</taxon>
        <taxon>Dikarya</taxon>
        <taxon>Basidiomycota</taxon>
        <taxon>Ustilaginomycotina</taxon>
        <taxon>Ustilaginomycetes</taxon>
        <taxon>Ustilaginales</taxon>
        <taxon>Ustilaginaceae</taxon>
        <taxon>Ustilago</taxon>
    </lineage>
</organism>
<gene>
    <name evidence="2" type="ORF">UBRO_20162</name>
</gene>
<feature type="region of interest" description="Disordered" evidence="1">
    <location>
        <begin position="154"/>
        <end position="175"/>
    </location>
</feature>
<dbReference type="Proteomes" id="UP000179920">
    <property type="component" value="Chromosome I"/>
</dbReference>
<feature type="region of interest" description="Disordered" evidence="1">
    <location>
        <begin position="1"/>
        <end position="20"/>
    </location>
</feature>
<reference evidence="3" key="1">
    <citation type="submission" date="2016-04" db="EMBL/GenBank/DDBJ databases">
        <authorList>
            <person name="Guldener U."/>
            <person name="Guldener U."/>
        </authorList>
    </citation>
    <scope>NUCLEOTIDE SEQUENCE [LARGE SCALE GENOMIC DNA]</scope>
    <source>
        <strain evidence="3">UB2112</strain>
    </source>
</reference>
<evidence type="ECO:0000313" key="3">
    <source>
        <dbReference type="Proteomes" id="UP000179920"/>
    </source>
</evidence>
<protein>
    <submittedName>
        <fullName evidence="2">Uncharacterized protein</fullName>
    </submittedName>
</protein>
<dbReference type="EMBL" id="LT558117">
    <property type="protein sequence ID" value="SAM63326.1"/>
    <property type="molecule type" value="Genomic_DNA"/>
</dbReference>
<evidence type="ECO:0000313" key="2">
    <source>
        <dbReference type="EMBL" id="SAM63326.1"/>
    </source>
</evidence>
<sequence length="208" mass="23700">MSPTQGERDRAQGDLSRRDAVSRDAVSNAISVGVNLKLEGHERKYENKLLCAYPENLSELAYLSLNLHGLFEIDQHMLVNVMRWRDTTLACFRMRVFRGRCVLIVGDIRLDAWLGLHPQCKKRRILSETERDMFAAPLPDSCRGFPRITNLESATRSKQSIPKMPFSDREKDDGAAQADWQLLANIDRWCPNKDQAPNVGKNVFQSSP</sequence>
<accession>A0A1K0FVZ2</accession>
<evidence type="ECO:0000256" key="1">
    <source>
        <dbReference type="SAM" id="MobiDB-lite"/>
    </source>
</evidence>
<proteinExistence type="predicted"/>
<dbReference type="AlphaFoldDB" id="A0A1K0FVZ2"/>
<name>A0A1K0FVZ2_9BASI</name>